<evidence type="ECO:0000256" key="4">
    <source>
        <dbReference type="ARBA" id="ARBA00022525"/>
    </source>
</evidence>
<comment type="function">
    <text evidence="10">Chitosanase catalyzing the endo-type cleavage of chitosan, the deacylated form of chitin. Chitosanase may be crucial in the degradation of the deacetylated portion of chitin in the fungal cell wall.</text>
</comment>
<comment type="subcellular location">
    <subcellularLocation>
        <location evidence="2 10">Secreted</location>
    </subcellularLocation>
</comment>
<evidence type="ECO:0000256" key="8">
    <source>
        <dbReference type="ARBA" id="ARBA00023295"/>
    </source>
</evidence>
<evidence type="ECO:0000256" key="6">
    <source>
        <dbReference type="ARBA" id="ARBA00022801"/>
    </source>
</evidence>
<dbReference type="InterPro" id="IPR009939">
    <property type="entry name" value="Chitosanase_fungal"/>
</dbReference>
<dbReference type="AlphaFoldDB" id="A0A167HUN4"/>
<dbReference type="EC" id="3.2.1.132" evidence="10"/>
<dbReference type="GO" id="GO:0016977">
    <property type="term" value="F:chitosanase activity"/>
    <property type="evidence" value="ECO:0007669"/>
    <property type="project" value="UniProtKB-EC"/>
</dbReference>
<dbReference type="EMBL" id="AZHA01000005">
    <property type="protein sequence ID" value="OAA48341.1"/>
    <property type="molecule type" value="Genomic_DNA"/>
</dbReference>
<comment type="similarity">
    <text evidence="3 10">Belongs to the glycosyl hydrolase 75 family.</text>
</comment>
<gene>
    <name evidence="11" type="ORF">BBO_02610</name>
</gene>
<evidence type="ECO:0000256" key="10">
    <source>
        <dbReference type="RuleBase" id="RU361208"/>
    </source>
</evidence>
<organism evidence="11 12">
    <name type="scientific">Beauveria brongniartii RCEF 3172</name>
    <dbReference type="NCBI Taxonomy" id="1081107"/>
    <lineage>
        <taxon>Eukaryota</taxon>
        <taxon>Fungi</taxon>
        <taxon>Dikarya</taxon>
        <taxon>Ascomycota</taxon>
        <taxon>Pezizomycotina</taxon>
        <taxon>Sordariomycetes</taxon>
        <taxon>Hypocreomycetidae</taxon>
        <taxon>Hypocreales</taxon>
        <taxon>Cordycipitaceae</taxon>
        <taxon>Beauveria</taxon>
        <taxon>Beauveria brongniartii</taxon>
    </lineage>
</organism>
<keyword evidence="6 10" id="KW-0378">Hydrolase</keyword>
<keyword evidence="4" id="KW-0964">Secreted</keyword>
<evidence type="ECO:0000256" key="3">
    <source>
        <dbReference type="ARBA" id="ARBA00007799"/>
    </source>
</evidence>
<evidence type="ECO:0000256" key="1">
    <source>
        <dbReference type="ARBA" id="ARBA00000405"/>
    </source>
</evidence>
<keyword evidence="7" id="KW-0119">Carbohydrate metabolism</keyword>
<protein>
    <recommendedName>
        <fullName evidence="10">Endo-chitosanase</fullName>
        <ecNumber evidence="10">3.2.1.132</ecNumber>
    </recommendedName>
</protein>
<sequence>MRSSAVLTLATLGSIASSYELPAKLKSLYDKHQQSGPCSNKLSDAFKGGSVYCGDIPNAIFLKGNGTYDDMDIDCDGVNRSAGACANDQTGQDQTAFMDTVKTFGIPDLDANVHPYVVFGNAEAVPSFVPQDHGIKPLSVMAVICNDQVHYGVWGDVNGGVLTGEASLSMAKLCFPSEPLSGNNGHDAKDVMYIAFTGNDTVPGKDGANWSANNTSEFAKSIKCLGDKLVERLS</sequence>
<accession>A0A167HUN4</accession>
<evidence type="ECO:0000256" key="2">
    <source>
        <dbReference type="ARBA" id="ARBA00004613"/>
    </source>
</evidence>
<keyword evidence="9 10" id="KW-0624">Polysaccharide degradation</keyword>
<dbReference type="Proteomes" id="UP000076863">
    <property type="component" value="Unassembled WGS sequence"/>
</dbReference>
<evidence type="ECO:0000256" key="5">
    <source>
        <dbReference type="ARBA" id="ARBA00022729"/>
    </source>
</evidence>
<evidence type="ECO:0000313" key="11">
    <source>
        <dbReference type="EMBL" id="OAA48341.1"/>
    </source>
</evidence>
<dbReference type="GO" id="GO:0000272">
    <property type="term" value="P:polysaccharide catabolic process"/>
    <property type="evidence" value="ECO:0007669"/>
    <property type="project" value="UniProtKB-KW"/>
</dbReference>
<dbReference type="PANTHER" id="PTHR42061:SF9">
    <property type="entry name" value="ENDO-CHITOSANASE"/>
    <property type="match status" value="1"/>
</dbReference>
<evidence type="ECO:0000256" key="9">
    <source>
        <dbReference type="ARBA" id="ARBA00023326"/>
    </source>
</evidence>
<evidence type="ECO:0000313" key="12">
    <source>
        <dbReference type="Proteomes" id="UP000076863"/>
    </source>
</evidence>
<keyword evidence="12" id="KW-1185">Reference proteome</keyword>
<dbReference type="GO" id="GO:0005576">
    <property type="term" value="C:extracellular region"/>
    <property type="evidence" value="ECO:0007669"/>
    <property type="project" value="UniProtKB-SubCell"/>
</dbReference>
<comment type="catalytic activity">
    <reaction evidence="1 10">
        <text>Endohydrolysis of beta-(1-&gt;4)-linkages between D-glucosamine residues in a partly acetylated chitosan.</text>
        <dbReference type="EC" id="3.2.1.132"/>
    </reaction>
</comment>
<keyword evidence="8 10" id="KW-0326">Glycosidase</keyword>
<evidence type="ECO:0000256" key="7">
    <source>
        <dbReference type="ARBA" id="ARBA00023277"/>
    </source>
</evidence>
<comment type="caution">
    <text evidence="11">The sequence shown here is derived from an EMBL/GenBank/DDBJ whole genome shotgun (WGS) entry which is preliminary data.</text>
</comment>
<dbReference type="Pfam" id="PF07335">
    <property type="entry name" value="Glyco_hydro_75"/>
    <property type="match status" value="1"/>
</dbReference>
<proteinExistence type="inferred from homology"/>
<name>A0A167HUN4_9HYPO</name>
<dbReference type="OrthoDB" id="4756206at2759"/>
<reference evidence="11 12" key="1">
    <citation type="journal article" date="2016" name="Genome Biol. Evol.">
        <title>Divergent and convergent evolution of fungal pathogenicity.</title>
        <authorList>
            <person name="Shang Y."/>
            <person name="Xiao G."/>
            <person name="Zheng P."/>
            <person name="Cen K."/>
            <person name="Zhan S."/>
            <person name="Wang C."/>
        </authorList>
    </citation>
    <scope>NUCLEOTIDE SEQUENCE [LARGE SCALE GENOMIC DNA]</scope>
    <source>
        <strain evidence="11 12">RCEF 3172</strain>
    </source>
</reference>
<keyword evidence="5" id="KW-0732">Signal</keyword>
<dbReference type="PANTHER" id="PTHR42061">
    <property type="entry name" value="ENDO-CHITOSANASE"/>
    <property type="match status" value="1"/>
</dbReference>